<reference evidence="3 4" key="1">
    <citation type="journal article" date="2024" name="J Genomics">
        <title>Draft genome sequencing and assembly of Favolaschia claudopus CIRM-BRFM 2984 isolated from oak limbs.</title>
        <authorList>
            <person name="Navarro D."/>
            <person name="Drula E."/>
            <person name="Chaduli D."/>
            <person name="Cazenave R."/>
            <person name="Ahrendt S."/>
            <person name="Wang J."/>
            <person name="Lipzen A."/>
            <person name="Daum C."/>
            <person name="Barry K."/>
            <person name="Grigoriev I.V."/>
            <person name="Favel A."/>
            <person name="Rosso M.N."/>
            <person name="Martin F."/>
        </authorList>
    </citation>
    <scope>NUCLEOTIDE SEQUENCE [LARGE SCALE GENOMIC DNA]</scope>
    <source>
        <strain evidence="3 4">CIRM-BRFM 2984</strain>
    </source>
</reference>
<proteinExistence type="predicted"/>
<dbReference type="PANTHER" id="PTHR46104">
    <property type="entry name" value="GENE 9195-RELATED-RELATED"/>
    <property type="match status" value="1"/>
</dbReference>
<dbReference type="PANTHER" id="PTHR46104:SF1">
    <property type="entry name" value="GENE 9195-RELATED"/>
    <property type="match status" value="1"/>
</dbReference>
<feature type="signal peptide" evidence="1">
    <location>
        <begin position="1"/>
        <end position="20"/>
    </location>
</feature>
<keyword evidence="4" id="KW-1185">Reference proteome</keyword>
<sequence>MLFASQFIFAGAMLLVSVTALPQGSDDDALASRAKKSCPAGFYPKNNNCIICPAGNTCDGRSGPAQCATGHAAPNNGTVGACPACPPGTFQDKKGSKSCIPCAAGSFAPYPGTKSCRLCPAGFFQGLRGQKVCCGSCCGWEARGNGKSYPSNCTSRAKPNASPHSGGGCTSKKVNCKHGLTCMQNPITGSCPVGSALLTHF</sequence>
<gene>
    <name evidence="3" type="ORF">R3P38DRAFT_2903888</name>
</gene>
<evidence type="ECO:0000256" key="1">
    <source>
        <dbReference type="SAM" id="SignalP"/>
    </source>
</evidence>
<comment type="caution">
    <text evidence="3">The sequence shown here is derived from an EMBL/GenBank/DDBJ whole genome shotgun (WGS) entry which is preliminary data.</text>
</comment>
<dbReference type="AlphaFoldDB" id="A0AAW0CG03"/>
<evidence type="ECO:0000313" key="4">
    <source>
        <dbReference type="Proteomes" id="UP001362999"/>
    </source>
</evidence>
<dbReference type="InterPro" id="IPR011641">
    <property type="entry name" value="Tyr-kin_ephrin_A/B_rcpt-like"/>
</dbReference>
<dbReference type="Pfam" id="PF07699">
    <property type="entry name" value="Ephrin_rec_like"/>
    <property type="match status" value="1"/>
</dbReference>
<dbReference type="SMART" id="SM01411">
    <property type="entry name" value="Ephrin_rec_like"/>
    <property type="match status" value="2"/>
</dbReference>
<accession>A0AAW0CG03</accession>
<feature type="domain" description="Tyrosine-protein kinase ephrin type A/B receptor-like" evidence="2">
    <location>
        <begin position="80"/>
        <end position="115"/>
    </location>
</feature>
<name>A0AAW0CG03_9AGAR</name>
<dbReference type="EMBL" id="JAWWNJ010000017">
    <property type="protein sequence ID" value="KAK7038004.1"/>
    <property type="molecule type" value="Genomic_DNA"/>
</dbReference>
<dbReference type="Gene3D" id="2.10.50.10">
    <property type="entry name" value="Tumor Necrosis Factor Receptor, subunit A, domain 2"/>
    <property type="match status" value="1"/>
</dbReference>
<feature type="chain" id="PRO_5043396013" description="Tyrosine-protein kinase ephrin type A/B receptor-like domain-containing protein" evidence="1">
    <location>
        <begin position="21"/>
        <end position="201"/>
    </location>
</feature>
<protein>
    <recommendedName>
        <fullName evidence="2">Tyrosine-protein kinase ephrin type A/B receptor-like domain-containing protein</fullName>
    </recommendedName>
</protein>
<evidence type="ECO:0000259" key="2">
    <source>
        <dbReference type="Pfam" id="PF07699"/>
    </source>
</evidence>
<organism evidence="3 4">
    <name type="scientific">Favolaschia claudopus</name>
    <dbReference type="NCBI Taxonomy" id="2862362"/>
    <lineage>
        <taxon>Eukaryota</taxon>
        <taxon>Fungi</taxon>
        <taxon>Dikarya</taxon>
        <taxon>Basidiomycota</taxon>
        <taxon>Agaricomycotina</taxon>
        <taxon>Agaricomycetes</taxon>
        <taxon>Agaricomycetidae</taxon>
        <taxon>Agaricales</taxon>
        <taxon>Marasmiineae</taxon>
        <taxon>Mycenaceae</taxon>
        <taxon>Favolaschia</taxon>
    </lineage>
</organism>
<dbReference type="Proteomes" id="UP001362999">
    <property type="component" value="Unassembled WGS sequence"/>
</dbReference>
<evidence type="ECO:0000313" key="3">
    <source>
        <dbReference type="EMBL" id="KAK7038004.1"/>
    </source>
</evidence>
<keyword evidence="1" id="KW-0732">Signal</keyword>